<comment type="function">
    <text evidence="2">Acts on leucine, isoleucine and valine.</text>
</comment>
<evidence type="ECO:0000256" key="17">
    <source>
        <dbReference type="SAM" id="MobiDB-lite"/>
    </source>
</evidence>
<dbReference type="PANTHER" id="PTHR11825">
    <property type="entry name" value="SUBGROUP IIII AMINOTRANSFERASE"/>
    <property type="match status" value="1"/>
</dbReference>
<comment type="pathway">
    <text evidence="4">Amino-acid biosynthesis; L-valine biosynthesis; L-valine from pyruvate: step 4/4.</text>
</comment>
<evidence type="ECO:0000256" key="14">
    <source>
        <dbReference type="ARBA" id="ARBA00048798"/>
    </source>
</evidence>
<evidence type="ECO:0000256" key="5">
    <source>
        <dbReference type="ARBA" id="ARBA00005072"/>
    </source>
</evidence>
<evidence type="ECO:0000256" key="2">
    <source>
        <dbReference type="ARBA" id="ARBA00003109"/>
    </source>
</evidence>
<dbReference type="EMBL" id="CP010311">
    <property type="protein sequence ID" value="AJF07863.1"/>
    <property type="molecule type" value="Genomic_DNA"/>
</dbReference>
<name>A0A0B5FKD5_9BACT</name>
<evidence type="ECO:0000256" key="12">
    <source>
        <dbReference type="ARBA" id="ARBA00023304"/>
    </source>
</evidence>
<evidence type="ECO:0000313" key="19">
    <source>
        <dbReference type="Proteomes" id="UP000035036"/>
    </source>
</evidence>
<keyword evidence="8 18" id="KW-0032">Aminotransferase</keyword>
<dbReference type="GO" id="GO:0009098">
    <property type="term" value="P:L-leucine biosynthetic process"/>
    <property type="evidence" value="ECO:0007669"/>
    <property type="project" value="UniProtKB-UniPathway"/>
</dbReference>
<evidence type="ECO:0000256" key="16">
    <source>
        <dbReference type="PIRSR" id="PIRSR006468-1"/>
    </source>
</evidence>
<dbReference type="STRING" id="483547.GSUB_01955"/>
<evidence type="ECO:0000256" key="9">
    <source>
        <dbReference type="ARBA" id="ARBA00022605"/>
    </source>
</evidence>
<dbReference type="GO" id="GO:0004084">
    <property type="term" value="F:branched-chain-amino-acid transaminase activity"/>
    <property type="evidence" value="ECO:0007669"/>
    <property type="project" value="UniProtKB-EC"/>
</dbReference>
<dbReference type="Pfam" id="PF01063">
    <property type="entry name" value="Aminotran_4"/>
    <property type="match status" value="1"/>
</dbReference>
<dbReference type="KEGG" id="gsb:GSUB_01955"/>
<proteinExistence type="inferred from homology"/>
<evidence type="ECO:0000256" key="3">
    <source>
        <dbReference type="ARBA" id="ARBA00004824"/>
    </source>
</evidence>
<evidence type="ECO:0000256" key="7">
    <source>
        <dbReference type="ARBA" id="ARBA00013053"/>
    </source>
</evidence>
<dbReference type="InterPro" id="IPR033939">
    <property type="entry name" value="BCAT_family"/>
</dbReference>
<evidence type="ECO:0000256" key="11">
    <source>
        <dbReference type="ARBA" id="ARBA00022898"/>
    </source>
</evidence>
<comment type="similarity">
    <text evidence="6">Belongs to the class-IV pyridoxal-phosphate-dependent aminotransferase family.</text>
</comment>
<comment type="catalytic activity">
    <reaction evidence="14">
        <text>L-isoleucine + 2-oxoglutarate = (S)-3-methyl-2-oxopentanoate + L-glutamate</text>
        <dbReference type="Rhea" id="RHEA:24801"/>
        <dbReference type="ChEBI" id="CHEBI:16810"/>
        <dbReference type="ChEBI" id="CHEBI:29985"/>
        <dbReference type="ChEBI" id="CHEBI:35146"/>
        <dbReference type="ChEBI" id="CHEBI:58045"/>
        <dbReference type="EC" id="2.6.1.42"/>
    </reaction>
</comment>
<evidence type="ECO:0000313" key="18">
    <source>
        <dbReference type="EMBL" id="AJF07863.1"/>
    </source>
</evidence>
<evidence type="ECO:0000256" key="13">
    <source>
        <dbReference type="ARBA" id="ARBA00048212"/>
    </source>
</evidence>
<comment type="catalytic activity">
    <reaction evidence="15">
        <text>L-leucine + 2-oxoglutarate = 4-methyl-2-oxopentanoate + L-glutamate</text>
        <dbReference type="Rhea" id="RHEA:18321"/>
        <dbReference type="ChEBI" id="CHEBI:16810"/>
        <dbReference type="ChEBI" id="CHEBI:17865"/>
        <dbReference type="ChEBI" id="CHEBI:29985"/>
        <dbReference type="ChEBI" id="CHEBI:57427"/>
        <dbReference type="EC" id="2.6.1.42"/>
    </reaction>
</comment>
<comment type="pathway">
    <text evidence="3">Amino-acid biosynthesis; L-isoleucine biosynthesis; L-isoleucine from 2-oxobutanoate: step 4/4.</text>
</comment>
<gene>
    <name evidence="18" type="ORF">GSUB_01955</name>
</gene>
<comment type="pathway">
    <text evidence="5">Amino-acid biosynthesis; L-leucine biosynthesis; L-leucine from 3-methyl-2-oxobutanoate: step 4/4.</text>
</comment>
<comment type="cofactor">
    <cofactor evidence="1">
        <name>pyridoxal 5'-phosphate</name>
        <dbReference type="ChEBI" id="CHEBI:597326"/>
    </cofactor>
</comment>
<reference evidence="18 19" key="1">
    <citation type="journal article" date="2015" name="Genome Announc.">
        <title>Genomes of Geoalkalibacter ferrihydriticus Z-0531T and Geoalkalibacter subterraneus Red1T, Two Haloalkaliphilic Metal-Reducing Deltaproteobacteria.</title>
        <authorList>
            <person name="Badalamenti J.P."/>
            <person name="Krajmalnik-Brown R."/>
            <person name="Torres C.I."/>
            <person name="Bond D.R."/>
        </authorList>
    </citation>
    <scope>NUCLEOTIDE SEQUENCE [LARGE SCALE GENOMIC DNA]</scope>
    <source>
        <strain evidence="18 19">Red1</strain>
    </source>
</reference>
<dbReference type="EC" id="2.6.1.42" evidence="7"/>
<comment type="catalytic activity">
    <reaction evidence="13">
        <text>L-valine + 2-oxoglutarate = 3-methyl-2-oxobutanoate + L-glutamate</text>
        <dbReference type="Rhea" id="RHEA:24813"/>
        <dbReference type="ChEBI" id="CHEBI:11851"/>
        <dbReference type="ChEBI" id="CHEBI:16810"/>
        <dbReference type="ChEBI" id="CHEBI:29985"/>
        <dbReference type="ChEBI" id="CHEBI:57762"/>
        <dbReference type="EC" id="2.6.1.42"/>
    </reaction>
</comment>
<dbReference type="InterPro" id="IPR043132">
    <property type="entry name" value="BCAT-like_C"/>
</dbReference>
<dbReference type="UniPathway" id="UPA00049">
    <property type="reaction ID" value="UER00062"/>
</dbReference>
<keyword evidence="19" id="KW-1185">Reference proteome</keyword>
<keyword evidence="9" id="KW-0028">Amino-acid biosynthesis</keyword>
<dbReference type="UniPathway" id="UPA00048">
    <property type="reaction ID" value="UER00073"/>
</dbReference>
<evidence type="ECO:0000256" key="1">
    <source>
        <dbReference type="ARBA" id="ARBA00001933"/>
    </source>
</evidence>
<dbReference type="AlphaFoldDB" id="A0A0B5FKD5"/>
<dbReference type="GO" id="GO:0009097">
    <property type="term" value="P:isoleucine biosynthetic process"/>
    <property type="evidence" value="ECO:0007669"/>
    <property type="project" value="UniProtKB-UniPathway"/>
</dbReference>
<dbReference type="InterPro" id="IPR005786">
    <property type="entry name" value="B_amino_transII"/>
</dbReference>
<evidence type="ECO:0000256" key="8">
    <source>
        <dbReference type="ARBA" id="ARBA00022576"/>
    </source>
</evidence>
<feature type="region of interest" description="Disordered" evidence="17">
    <location>
        <begin position="1"/>
        <end position="21"/>
    </location>
</feature>
<dbReference type="HOGENOM" id="CLU_031922_0_2_7"/>
<dbReference type="Gene3D" id="3.30.470.10">
    <property type="match status" value="1"/>
</dbReference>
<protein>
    <recommendedName>
        <fullName evidence="7">branched-chain-amino-acid transaminase</fullName>
        <ecNumber evidence="7">2.6.1.42</ecNumber>
    </recommendedName>
</protein>
<dbReference type="PIRSF" id="PIRSF006468">
    <property type="entry name" value="BCAT1"/>
    <property type="match status" value="1"/>
</dbReference>
<dbReference type="PANTHER" id="PTHR11825:SF44">
    <property type="entry name" value="BRANCHED-CHAIN-AMINO-ACID AMINOTRANSFERASE"/>
    <property type="match status" value="1"/>
</dbReference>
<dbReference type="InterPro" id="IPR043131">
    <property type="entry name" value="BCAT-like_N"/>
</dbReference>
<dbReference type="InterPro" id="IPR036038">
    <property type="entry name" value="Aminotransferase-like"/>
</dbReference>
<dbReference type="NCBIfam" id="TIGR01123">
    <property type="entry name" value="ilvE_II"/>
    <property type="match status" value="1"/>
</dbReference>
<dbReference type="CDD" id="cd01557">
    <property type="entry name" value="BCAT_beta_family"/>
    <property type="match status" value="1"/>
</dbReference>
<organism evidence="18 19">
    <name type="scientific">Geoalkalibacter subterraneus</name>
    <dbReference type="NCBI Taxonomy" id="483547"/>
    <lineage>
        <taxon>Bacteria</taxon>
        <taxon>Pseudomonadati</taxon>
        <taxon>Thermodesulfobacteriota</taxon>
        <taxon>Desulfuromonadia</taxon>
        <taxon>Desulfuromonadales</taxon>
        <taxon>Geoalkalibacteraceae</taxon>
        <taxon>Geoalkalibacter</taxon>
    </lineage>
</organism>
<keyword evidence="11" id="KW-0663">Pyridoxal phosphate</keyword>
<evidence type="ECO:0000256" key="4">
    <source>
        <dbReference type="ARBA" id="ARBA00004931"/>
    </source>
</evidence>
<accession>A0A0B5FKD5</accession>
<evidence type="ECO:0000256" key="6">
    <source>
        <dbReference type="ARBA" id="ARBA00009320"/>
    </source>
</evidence>
<keyword evidence="10 18" id="KW-0808">Transferase</keyword>
<evidence type="ECO:0000256" key="10">
    <source>
        <dbReference type="ARBA" id="ARBA00022679"/>
    </source>
</evidence>
<keyword evidence="12" id="KW-0100">Branched-chain amino acid biosynthesis</keyword>
<dbReference type="Proteomes" id="UP000035036">
    <property type="component" value="Chromosome"/>
</dbReference>
<dbReference type="NCBIfam" id="NF009897">
    <property type="entry name" value="PRK13357.1"/>
    <property type="match status" value="1"/>
</dbReference>
<sequence>MKMELKTLPLSHPKTKPQDEGKLNFGQIFTDRMFVMEYQAGKGWHSARIEPYGPFSLDPASAVLHYAQEIFEGLKAYRHPDGKIALFRPADNIKRFNCSATRMCMPEVDEEFFLSAIKELVRLEADWVPHNEGTSLYIRPTMIATDPYLGVKPSDTYLCYVILSPVGAYYKGGFSPVKIWISDQFVRSAPGGTGEAKTGGNYAASLRASMEAAAKGFDQVLWLDAVERKYVEEVGSMNICFYLDGKVITSPLHGTILDGITRRAILTLIKDMGIEVEERALSVEEILEGARTGRLKEAFGTGTAAVVSPVGQFTYRDETVSVGDNQVGELTLKLYETLTGIQYGQRNDPHGWIELI</sequence>
<dbReference type="GO" id="GO:0009099">
    <property type="term" value="P:L-valine biosynthetic process"/>
    <property type="evidence" value="ECO:0007669"/>
    <property type="project" value="UniProtKB-UniPathway"/>
</dbReference>
<dbReference type="Gene3D" id="3.20.10.10">
    <property type="entry name" value="D-amino Acid Aminotransferase, subunit A, domain 2"/>
    <property type="match status" value="1"/>
</dbReference>
<evidence type="ECO:0000256" key="15">
    <source>
        <dbReference type="ARBA" id="ARBA00049229"/>
    </source>
</evidence>
<dbReference type="UniPathway" id="UPA00047">
    <property type="reaction ID" value="UER00058"/>
</dbReference>
<dbReference type="SUPFAM" id="SSF56752">
    <property type="entry name" value="D-aminoacid aminotransferase-like PLP-dependent enzymes"/>
    <property type="match status" value="1"/>
</dbReference>
<dbReference type="InterPro" id="IPR001544">
    <property type="entry name" value="Aminotrans_IV"/>
</dbReference>
<feature type="modified residue" description="N6-(pyridoxal phosphate)lysine" evidence="16">
    <location>
        <position position="197"/>
    </location>
</feature>